<feature type="region of interest" description="Disordered" evidence="13">
    <location>
        <begin position="147"/>
        <end position="390"/>
    </location>
</feature>
<dbReference type="InterPro" id="IPR036034">
    <property type="entry name" value="PDZ_sf"/>
</dbReference>
<keyword evidence="10" id="KW-0206">Cytoskeleton</keyword>
<dbReference type="CDD" id="cd06790">
    <property type="entry name" value="PDZ_neurabin-like"/>
    <property type="match status" value="1"/>
</dbReference>
<name>A0ABI7WBE8_FELCA</name>
<feature type="compositionally biased region" description="Polar residues" evidence="13">
    <location>
        <begin position="196"/>
        <end position="217"/>
    </location>
</feature>
<feature type="compositionally biased region" description="Polar residues" evidence="13">
    <location>
        <begin position="272"/>
        <end position="289"/>
    </location>
</feature>
<keyword evidence="16" id="KW-1185">Reference proteome</keyword>
<evidence type="ECO:0000256" key="3">
    <source>
        <dbReference type="ARBA" id="ARBA00022490"/>
    </source>
</evidence>
<feature type="region of interest" description="Disordered" evidence="13">
    <location>
        <begin position="85"/>
        <end position="112"/>
    </location>
</feature>
<feature type="region of interest" description="Disordered" evidence="13">
    <location>
        <begin position="1"/>
        <end position="66"/>
    </location>
</feature>
<evidence type="ECO:0000256" key="8">
    <source>
        <dbReference type="ARBA" id="ARBA00023054"/>
    </source>
</evidence>
<feature type="compositionally biased region" description="Basic and acidic residues" evidence="13">
    <location>
        <begin position="311"/>
        <end position="320"/>
    </location>
</feature>
<dbReference type="SUPFAM" id="SSF50156">
    <property type="entry name" value="PDZ domain-like"/>
    <property type="match status" value="1"/>
</dbReference>
<feature type="coiled-coil region" evidence="12">
    <location>
        <begin position="679"/>
        <end position="776"/>
    </location>
</feature>
<comment type="subcellular location">
    <subcellularLocation>
        <location evidence="1">Cytoplasm</location>
        <location evidence="1">Cytoskeleton</location>
    </subcellularLocation>
    <subcellularLocation>
        <location evidence="11">Synapse</location>
    </subcellularLocation>
</comment>
<keyword evidence="6" id="KW-0524">Neurogenesis</keyword>
<feature type="domain" description="PDZ" evidence="14">
    <location>
        <begin position="503"/>
        <end position="591"/>
    </location>
</feature>
<feature type="compositionally biased region" description="Low complexity" evidence="13">
    <location>
        <begin position="979"/>
        <end position="993"/>
    </location>
</feature>
<feature type="compositionally biased region" description="Basic and acidic residues" evidence="13">
    <location>
        <begin position="994"/>
        <end position="1004"/>
    </location>
</feature>
<dbReference type="Pfam" id="PF00595">
    <property type="entry name" value="PDZ"/>
    <property type="match status" value="1"/>
</dbReference>
<evidence type="ECO:0000256" key="5">
    <source>
        <dbReference type="ARBA" id="ARBA00022782"/>
    </source>
</evidence>
<dbReference type="PANTHER" id="PTHR16154:SF22">
    <property type="entry name" value="NEURABIN-1"/>
    <property type="match status" value="1"/>
</dbReference>
<accession>A0ABI7WBE8</accession>
<evidence type="ECO:0000256" key="2">
    <source>
        <dbReference type="ARBA" id="ARBA00022473"/>
    </source>
</evidence>
<feature type="region of interest" description="Disordered" evidence="13">
    <location>
        <begin position="1112"/>
        <end position="1145"/>
    </location>
</feature>
<dbReference type="Ensembl" id="ENSFCTT00005011981.1">
    <property type="protein sequence ID" value="ENSFCTP00005007637.1"/>
    <property type="gene ID" value="ENSFCTG00005004433.1"/>
</dbReference>
<feature type="compositionally biased region" description="Acidic residues" evidence="13">
    <location>
        <begin position="626"/>
        <end position="642"/>
    </location>
</feature>
<evidence type="ECO:0000313" key="15">
    <source>
        <dbReference type="Ensembl" id="ENSFCTP00005007637.1"/>
    </source>
</evidence>
<reference evidence="15 16" key="1">
    <citation type="submission" date="2021-02" db="EMBL/GenBank/DDBJ databases">
        <title>Safari Cat Assemblies.</title>
        <authorList>
            <person name="Bredemeyer K.R."/>
            <person name="Murphy W.J."/>
        </authorList>
    </citation>
    <scope>NUCLEOTIDE SEQUENCE [LARGE SCALE GENOMIC DNA]</scope>
</reference>
<feature type="region of interest" description="Disordered" evidence="13">
    <location>
        <begin position="412"/>
        <end position="431"/>
    </location>
</feature>
<feature type="compositionally biased region" description="Low complexity" evidence="13">
    <location>
        <begin position="182"/>
        <end position="195"/>
    </location>
</feature>
<dbReference type="InterPro" id="IPR043446">
    <property type="entry name" value="Neurabin-like"/>
</dbReference>
<evidence type="ECO:0000256" key="6">
    <source>
        <dbReference type="ARBA" id="ARBA00022902"/>
    </source>
</evidence>
<keyword evidence="2" id="KW-0217">Developmental protein</keyword>
<gene>
    <name evidence="15" type="primary">PPP1R9A</name>
</gene>
<evidence type="ECO:0000256" key="11">
    <source>
        <dbReference type="ARBA" id="ARBA00034103"/>
    </source>
</evidence>
<keyword evidence="5" id="KW-0221">Differentiation</keyword>
<evidence type="ECO:0000256" key="10">
    <source>
        <dbReference type="ARBA" id="ARBA00023212"/>
    </source>
</evidence>
<evidence type="ECO:0000256" key="13">
    <source>
        <dbReference type="SAM" id="MobiDB-lite"/>
    </source>
</evidence>
<keyword evidence="4" id="KW-0597">Phosphoprotein</keyword>
<keyword evidence="8 12" id="KW-0175">Coiled coil</keyword>
<dbReference type="GeneTree" id="ENSGT00940000155538"/>
<keyword evidence="7" id="KW-0770">Synapse</keyword>
<dbReference type="SMART" id="SM00228">
    <property type="entry name" value="PDZ"/>
    <property type="match status" value="1"/>
</dbReference>
<feature type="compositionally biased region" description="Acidic residues" evidence="13">
    <location>
        <begin position="418"/>
        <end position="428"/>
    </location>
</feature>
<dbReference type="PROSITE" id="PS50106">
    <property type="entry name" value="PDZ"/>
    <property type="match status" value="1"/>
</dbReference>
<dbReference type="Gene3D" id="2.30.42.10">
    <property type="match status" value="1"/>
</dbReference>
<organism evidence="15 16">
    <name type="scientific">Felis catus</name>
    <name type="common">Cat</name>
    <name type="synonym">Felis silvestris catus</name>
    <dbReference type="NCBI Taxonomy" id="9685"/>
    <lineage>
        <taxon>Eukaryota</taxon>
        <taxon>Metazoa</taxon>
        <taxon>Chordata</taxon>
        <taxon>Craniata</taxon>
        <taxon>Vertebrata</taxon>
        <taxon>Euteleostomi</taxon>
        <taxon>Mammalia</taxon>
        <taxon>Eutheria</taxon>
        <taxon>Laurasiatheria</taxon>
        <taxon>Carnivora</taxon>
        <taxon>Feliformia</taxon>
        <taxon>Felidae</taxon>
        <taxon>Felinae</taxon>
        <taxon>Felis</taxon>
    </lineage>
</organism>
<sequence>MLKTESSGERTTLRSASPHRNAYRTEFQALKSTFDKPKSDGEQKTKEGEGSQQSRGRKYGSNVNRIKNLFMQMGMEPSENAAVIAKTRGKGGPSSPQRRMRPKEFLEKTDGSVVKLESSVSERISRFDTMYDGPSYSKFTETRKMFERSVHESGQNSRYSPKKEKAGGNEPQDEWGGSKSNRGSTDSLDSLSSRTEAVSPTVSQLSAVFENTDSPSAMVSEKPENEYSVTGHYPLNLPSVTVTNLDTFGHLKDSDSWSPPSKHGDDAEDAQKSNTSPVPEVASKSTSLASVLGEETQQSKEAEDSTSNQETPDRIDRDLPEEPCAANKAMPESEILSPQNEPLEDAEANLVGSEAAMHQKKELAGGDFTSADAPGSSCGKEVPEDSNNFESSHVYMHSDYNVYRVRSRYNSDWGETGTEQDEQEDSDENNYYQPDMEYSEIVGLPEEEDIPANRKIKFSSAPIKVFSTYSNEDYDRRNDEVDPVAASAEYELEKRVEKLELFPVELEKDEDGLGISIIGMGVGADAGLEKLGIFVKTVTEGGAAQRDGRIQVNDQIVEVDGISLVGVTQNFAATVLRNTKGNVRFVIGREKPGQVSEVAQLISQTLEQERRQRELLEQHYAQYDADDDETGEYATDEEEDEVGPVLPGSDMAIEVFELPENEDMFSPSDLDTSKLSHKFKELQIKHAVTEAEIQKLKTKLQAAENEKVRWELEKTQLQQNIEENKERMLKLESYWIEAQTLCHTVNEHLKETQSQYQALEKKYNKAKKLIKDFQQKELDFIKRQEAERKKIEELEKAHLVEVQGLQVRIRDLEAEVFRLLKQNGTQVNNNNNIFERRTSLGEVSKGDTMENLDVKQTSCQDGLSQDLNEAVPETERLDSKALKTRAQLSVKNRRQRPSRTRLYDSVSSTDGEDSLERKPSNSFYNHTHITKSLLPKGLRTSPESDSGAPSLTPVAGSVPFSSDHITEFQGGPLHPEQEPSSSTWGDTSLSSPSKSDHDTEESPCHHQATVKQISQEKDGAKDPKSLRASSSLVVQGGKIKRKFVDLGAPLRRNSNKGKKWKEKEANRFSPGSRIFRGRLEHWKPKPSPTAQVTTRSPCMPFSWFNESRKGSYSFRNLPSPTSPLQPSPETLISDKKGSKVDNTWI</sequence>
<feature type="coiled-coil region" evidence="12">
    <location>
        <begin position="599"/>
        <end position="626"/>
    </location>
</feature>
<dbReference type="InterPro" id="IPR040645">
    <property type="entry name" value="Neurabin-1/2_PDZ"/>
</dbReference>
<evidence type="ECO:0000256" key="1">
    <source>
        <dbReference type="ARBA" id="ARBA00004245"/>
    </source>
</evidence>
<dbReference type="Proteomes" id="UP000823872">
    <property type="component" value="Chromosome A2"/>
</dbReference>
<keyword evidence="3" id="KW-0963">Cytoplasm</keyword>
<evidence type="ECO:0000256" key="9">
    <source>
        <dbReference type="ARBA" id="ARBA00023203"/>
    </source>
</evidence>
<proteinExistence type="predicted"/>
<evidence type="ECO:0000259" key="14">
    <source>
        <dbReference type="PROSITE" id="PS50106"/>
    </source>
</evidence>
<protein>
    <recommendedName>
        <fullName evidence="14">PDZ domain-containing protein</fullName>
    </recommendedName>
</protein>
<keyword evidence="9" id="KW-0009">Actin-binding</keyword>
<feature type="compositionally biased region" description="Basic and acidic residues" evidence="13">
    <location>
        <begin position="262"/>
        <end position="271"/>
    </location>
</feature>
<evidence type="ECO:0000313" key="16">
    <source>
        <dbReference type="Proteomes" id="UP000823872"/>
    </source>
</evidence>
<evidence type="ECO:0000256" key="4">
    <source>
        <dbReference type="ARBA" id="ARBA00022553"/>
    </source>
</evidence>
<dbReference type="InterPro" id="IPR001478">
    <property type="entry name" value="PDZ"/>
</dbReference>
<reference evidence="15" key="3">
    <citation type="submission" date="2025-09" db="UniProtKB">
        <authorList>
            <consortium name="Ensembl"/>
        </authorList>
    </citation>
    <scope>IDENTIFICATION</scope>
    <source>
        <strain evidence="15">breed Abyssinian</strain>
    </source>
</reference>
<evidence type="ECO:0000256" key="12">
    <source>
        <dbReference type="SAM" id="Coils"/>
    </source>
</evidence>
<dbReference type="Pfam" id="PF17817">
    <property type="entry name" value="PDZ_5"/>
    <property type="match status" value="1"/>
</dbReference>
<feature type="compositionally biased region" description="Basic and acidic residues" evidence="13">
    <location>
        <begin position="1014"/>
        <end position="1025"/>
    </location>
</feature>
<reference evidence="15" key="2">
    <citation type="submission" date="2025-08" db="UniProtKB">
        <authorList>
            <consortium name="Ensembl"/>
        </authorList>
    </citation>
    <scope>IDENTIFICATION</scope>
    <source>
        <strain evidence="15">breed Abyssinian</strain>
    </source>
</reference>
<feature type="compositionally biased region" description="Basic and acidic residues" evidence="13">
    <location>
        <begin position="33"/>
        <end position="49"/>
    </location>
</feature>
<evidence type="ECO:0000256" key="7">
    <source>
        <dbReference type="ARBA" id="ARBA00023018"/>
    </source>
</evidence>
<feature type="compositionally biased region" description="Basic and acidic residues" evidence="13">
    <location>
        <begin position="1"/>
        <end position="12"/>
    </location>
</feature>
<feature type="region of interest" description="Disordered" evidence="13">
    <location>
        <begin position="887"/>
        <end position="1033"/>
    </location>
</feature>
<dbReference type="PANTHER" id="PTHR16154">
    <property type="entry name" value="NEURABIN"/>
    <property type="match status" value="1"/>
</dbReference>
<feature type="region of interest" description="Disordered" evidence="13">
    <location>
        <begin position="626"/>
        <end position="646"/>
    </location>
</feature>